<dbReference type="InterPro" id="IPR029063">
    <property type="entry name" value="SAM-dependent_MTases_sf"/>
</dbReference>
<dbReference type="SUPFAM" id="SSF53335">
    <property type="entry name" value="S-adenosyl-L-methionine-dependent methyltransferases"/>
    <property type="match status" value="1"/>
</dbReference>
<dbReference type="Gene3D" id="3.40.50.150">
    <property type="entry name" value="Vaccinia Virus protein VP39"/>
    <property type="match status" value="1"/>
</dbReference>
<dbReference type="Proteomes" id="UP001526246">
    <property type="component" value="Unassembled WGS sequence"/>
</dbReference>
<keyword evidence="2" id="KW-0808">Transferase</keyword>
<feature type="domain" description="Methyltransferase type 11" evidence="1">
    <location>
        <begin position="45"/>
        <end position="142"/>
    </location>
</feature>
<accession>A0ABT3JGL9</accession>
<organism evidence="2 3">
    <name type="scientific">Sphingomonas arvum</name>
    <dbReference type="NCBI Taxonomy" id="2992113"/>
    <lineage>
        <taxon>Bacteria</taxon>
        <taxon>Pseudomonadati</taxon>
        <taxon>Pseudomonadota</taxon>
        <taxon>Alphaproteobacteria</taxon>
        <taxon>Sphingomonadales</taxon>
        <taxon>Sphingomonadaceae</taxon>
        <taxon>Sphingomonas</taxon>
    </lineage>
</organism>
<dbReference type="EMBL" id="JAPDOB010000002">
    <property type="protein sequence ID" value="MCW3798225.1"/>
    <property type="molecule type" value="Genomic_DNA"/>
</dbReference>
<dbReference type="InterPro" id="IPR013216">
    <property type="entry name" value="Methyltransf_11"/>
</dbReference>
<dbReference type="PANTHER" id="PTHR43591">
    <property type="entry name" value="METHYLTRANSFERASE"/>
    <property type="match status" value="1"/>
</dbReference>
<proteinExistence type="predicted"/>
<gene>
    <name evidence="2" type="ORF">OMW55_10470</name>
</gene>
<evidence type="ECO:0000259" key="1">
    <source>
        <dbReference type="Pfam" id="PF08241"/>
    </source>
</evidence>
<dbReference type="RefSeq" id="WP_264882966.1">
    <property type="nucleotide sequence ID" value="NZ_JAPDOB010000002.1"/>
</dbReference>
<evidence type="ECO:0000313" key="3">
    <source>
        <dbReference type="Proteomes" id="UP001526246"/>
    </source>
</evidence>
<name>A0ABT3JGL9_9SPHN</name>
<keyword evidence="3" id="KW-1185">Reference proteome</keyword>
<dbReference type="Pfam" id="PF08241">
    <property type="entry name" value="Methyltransf_11"/>
    <property type="match status" value="1"/>
</dbReference>
<dbReference type="GO" id="GO:0008168">
    <property type="term" value="F:methyltransferase activity"/>
    <property type="evidence" value="ECO:0007669"/>
    <property type="project" value="UniProtKB-KW"/>
</dbReference>
<reference evidence="2 3" key="1">
    <citation type="submission" date="2022-10" db="EMBL/GenBank/DDBJ databases">
        <title>Sphingomonas sp.</title>
        <authorList>
            <person name="Jin C."/>
        </authorList>
    </citation>
    <scope>NUCLEOTIDE SEQUENCE [LARGE SCALE GENOMIC DNA]</scope>
    <source>
        <strain evidence="2 3">BN140010</strain>
    </source>
</reference>
<keyword evidence="2" id="KW-0489">Methyltransferase</keyword>
<protein>
    <submittedName>
        <fullName evidence="2">Class I SAM-dependent methyltransferase</fullName>
    </submittedName>
</protein>
<sequence length="267" mass="29132">MSTSDSAFSGSIPGIYDQHLGPLLFQPYAAEVARRVQAWEPRRILETAAGTGLVTAALAHACPQAEVLVATDLNPAMLDVAKRRTTNLREHVRVQQADAQELPFADGEFDLVVCSFGLMFVPDKVRANAEARRVLRDGGRYLMAIWDRLERNPATHRVHQALATFLADNPPQFLARTPFGYADEAQIEQDLLAAGFTDIELETVALESLPTAGPEDASLGMVEGTPLRGEIEAHGPFMLERAEEAVRAALSHDFPRALSAHVVTAIR</sequence>
<dbReference type="GO" id="GO:0032259">
    <property type="term" value="P:methylation"/>
    <property type="evidence" value="ECO:0007669"/>
    <property type="project" value="UniProtKB-KW"/>
</dbReference>
<comment type="caution">
    <text evidence="2">The sequence shown here is derived from an EMBL/GenBank/DDBJ whole genome shotgun (WGS) entry which is preliminary data.</text>
</comment>
<dbReference type="CDD" id="cd02440">
    <property type="entry name" value="AdoMet_MTases"/>
    <property type="match status" value="1"/>
</dbReference>
<evidence type="ECO:0000313" key="2">
    <source>
        <dbReference type="EMBL" id="MCW3798225.1"/>
    </source>
</evidence>